<dbReference type="AlphaFoldDB" id="A0AAD5S1P6"/>
<evidence type="ECO:0000256" key="2">
    <source>
        <dbReference type="SAM" id="MobiDB-lite"/>
    </source>
</evidence>
<evidence type="ECO:0000259" key="3">
    <source>
        <dbReference type="PROSITE" id="PS51180"/>
    </source>
</evidence>
<dbReference type="Proteomes" id="UP001212841">
    <property type="component" value="Unassembled WGS sequence"/>
</dbReference>
<dbReference type="SMART" id="SM01041">
    <property type="entry name" value="BRO1"/>
    <property type="match status" value="1"/>
</dbReference>
<reference evidence="4" key="1">
    <citation type="submission" date="2020-05" db="EMBL/GenBank/DDBJ databases">
        <title>Phylogenomic resolution of chytrid fungi.</title>
        <authorList>
            <person name="Stajich J.E."/>
            <person name="Amses K."/>
            <person name="Simmons R."/>
            <person name="Seto K."/>
            <person name="Myers J."/>
            <person name="Bonds A."/>
            <person name="Quandt C.A."/>
            <person name="Barry K."/>
            <person name="Liu P."/>
            <person name="Grigoriev I."/>
            <person name="Longcore J.E."/>
            <person name="James T.Y."/>
        </authorList>
    </citation>
    <scope>NUCLEOTIDE SEQUENCE</scope>
    <source>
        <strain evidence="4">JEL0318</strain>
    </source>
</reference>
<dbReference type="Pfam" id="PF03097">
    <property type="entry name" value="BRO1"/>
    <property type="match status" value="1"/>
</dbReference>
<protein>
    <recommendedName>
        <fullName evidence="1">BRO domain-containing protein 1</fullName>
    </recommendedName>
</protein>
<accession>A0AAD5S1P6</accession>
<feature type="compositionally biased region" description="Polar residues" evidence="2">
    <location>
        <begin position="144"/>
        <end position="168"/>
    </location>
</feature>
<dbReference type="EMBL" id="JADGJD010002536">
    <property type="protein sequence ID" value="KAJ3031781.1"/>
    <property type="molecule type" value="Genomic_DNA"/>
</dbReference>
<dbReference type="PANTHER" id="PTHR23030:SF30">
    <property type="entry name" value="TYROSINE-PROTEIN PHOSPHATASE NON-RECEPTOR TYPE 23"/>
    <property type="match status" value="1"/>
</dbReference>
<feature type="domain" description="BRO1" evidence="3">
    <location>
        <begin position="207"/>
        <end position="578"/>
    </location>
</feature>
<evidence type="ECO:0000313" key="4">
    <source>
        <dbReference type="EMBL" id="KAJ3031781.1"/>
    </source>
</evidence>
<dbReference type="GO" id="GO:0005768">
    <property type="term" value="C:endosome"/>
    <property type="evidence" value="ECO:0007669"/>
    <property type="project" value="TreeGrafter"/>
</dbReference>
<sequence>MDTSVHPSFSILYEGPFADRIPFNEGPECALNGELSTFLSIPLKRNDVRLPTRSSNGSQYVPVLGSYLVSSSATPTFLSLLRSKSKKESDDGGSAKDSASEAGSGKGTVFKPSNLNYVDFKRALMPLIQSAVDGKLAAGGGQVHATSPSQPSIPHAPQTTTYQTSHTNAPPPKLSTYPSSDPASARYEELRRSTGIGGMVVGYSDTQPLPYQHYESITATEDEEERSRLQLLKTTETLMPSDAQWYLLNELRIHAGAPELSENGVERLSNYHAQLLHLEPKFPFETDEIDINFAWFESFNSDRKVITNCIQFEKAAVLYNIAVVYSRLATQRSTWSPDGKRRPAVYFQKAAGVLLHIRDCLYPRFKVKLDDTSDMSEVSLTSLAEVMLAQAMECFYEKADEDKASSPVISMIAAQSADYYEAAYRKAGSHEGQAMCSRTRFPKSWPLQIKAKSHLFTAIAHFHTPPHHTAESAVGERIARIEIAKEAVGKAVKFAKEVGGGLEELVKGHATTITTAHTFLDHVNFQRHHHPSMDPRLLTPLKRPTETLVHPTPIYLCIRDPREYRDVFGAFGGLSSVE</sequence>
<gene>
    <name evidence="4" type="primary">PDCD6IP</name>
    <name evidence="4" type="ORF">HK097_005410</name>
</gene>
<feature type="region of interest" description="Disordered" evidence="2">
    <location>
        <begin position="84"/>
        <end position="108"/>
    </location>
</feature>
<feature type="non-terminal residue" evidence="4">
    <location>
        <position position="1"/>
    </location>
</feature>
<evidence type="ECO:0000313" key="5">
    <source>
        <dbReference type="Proteomes" id="UP001212841"/>
    </source>
</evidence>
<name>A0AAD5S1P6_9FUNG</name>
<evidence type="ECO:0000256" key="1">
    <source>
        <dbReference type="ARBA" id="ARBA00041284"/>
    </source>
</evidence>
<feature type="region of interest" description="Disordered" evidence="2">
    <location>
        <begin position="138"/>
        <end position="187"/>
    </location>
</feature>
<dbReference type="InterPro" id="IPR004328">
    <property type="entry name" value="BRO1_dom"/>
</dbReference>
<dbReference type="PANTHER" id="PTHR23030">
    <property type="entry name" value="PCD6 INTERACTING PROTEIN-RELATED"/>
    <property type="match status" value="1"/>
</dbReference>
<keyword evidence="5" id="KW-1185">Reference proteome</keyword>
<organism evidence="4 5">
    <name type="scientific">Rhizophlyctis rosea</name>
    <dbReference type="NCBI Taxonomy" id="64517"/>
    <lineage>
        <taxon>Eukaryota</taxon>
        <taxon>Fungi</taxon>
        <taxon>Fungi incertae sedis</taxon>
        <taxon>Chytridiomycota</taxon>
        <taxon>Chytridiomycota incertae sedis</taxon>
        <taxon>Chytridiomycetes</taxon>
        <taxon>Rhizophlyctidales</taxon>
        <taxon>Rhizophlyctidaceae</taxon>
        <taxon>Rhizophlyctis</taxon>
    </lineage>
</organism>
<dbReference type="GO" id="GO:0043328">
    <property type="term" value="P:protein transport to vacuole involved in ubiquitin-dependent protein catabolic process via the multivesicular body sorting pathway"/>
    <property type="evidence" value="ECO:0007669"/>
    <property type="project" value="TreeGrafter"/>
</dbReference>
<dbReference type="InterPro" id="IPR038499">
    <property type="entry name" value="BRO1_sf"/>
</dbReference>
<proteinExistence type="predicted"/>
<dbReference type="Gene3D" id="1.25.40.280">
    <property type="entry name" value="alix/aip1 like domains"/>
    <property type="match status" value="1"/>
</dbReference>
<comment type="caution">
    <text evidence="4">The sequence shown here is derived from an EMBL/GenBank/DDBJ whole genome shotgun (WGS) entry which is preliminary data.</text>
</comment>
<dbReference type="PROSITE" id="PS51180">
    <property type="entry name" value="BRO1"/>
    <property type="match status" value="1"/>
</dbReference>